<proteinExistence type="predicted"/>
<dbReference type="EMBL" id="JBGBDC010000007">
    <property type="protein sequence ID" value="MEY2252582.1"/>
    <property type="molecule type" value="Genomic_DNA"/>
</dbReference>
<reference evidence="1 2" key="1">
    <citation type="journal article" date="2016" name="Int. J. Syst. Evol. Microbiol.">
        <title>Description of Comamonas sediminis sp. nov., isolated from lagoon sediments.</title>
        <authorList>
            <person name="Subhash Y."/>
            <person name="Bang J.J."/>
            <person name="You T.H."/>
            <person name="Lee S.S."/>
        </authorList>
    </citation>
    <scope>NUCLEOTIDE SEQUENCE [LARGE SCALE GENOMIC DNA]</scope>
    <source>
        <strain evidence="1 2">JCM 31169</strain>
    </source>
</reference>
<keyword evidence="2" id="KW-1185">Reference proteome</keyword>
<gene>
    <name evidence="1" type="ORF">AB7A72_16305</name>
</gene>
<sequence length="154" mass="17757">MQKKCDIYLCCAVKNEKLRFINLFDKNFVFDENKYYEGFLSINVDRVKLIPVILDLRREGITCFSAPVDYRDGATIAREVALGLAKKYASSLNSSVKFSFDEFRVPPVIWVFDLVPNSFQGDVAGGLAMVDKLDGHIWTTSEYEEYMYDYNNML</sequence>
<dbReference type="RefSeq" id="WP_369460584.1">
    <property type="nucleotide sequence ID" value="NZ_JBGBDC010000007.1"/>
</dbReference>
<name>A0ABV4B5V6_9BURK</name>
<evidence type="ECO:0000313" key="1">
    <source>
        <dbReference type="EMBL" id="MEY2252582.1"/>
    </source>
</evidence>
<evidence type="ECO:0000313" key="2">
    <source>
        <dbReference type="Proteomes" id="UP001562178"/>
    </source>
</evidence>
<organism evidence="1 2">
    <name type="scientific">Comamonas sediminis</name>
    <dbReference type="NCBI Taxonomy" id="1783360"/>
    <lineage>
        <taxon>Bacteria</taxon>
        <taxon>Pseudomonadati</taxon>
        <taxon>Pseudomonadota</taxon>
        <taxon>Betaproteobacteria</taxon>
        <taxon>Burkholderiales</taxon>
        <taxon>Comamonadaceae</taxon>
        <taxon>Comamonas</taxon>
    </lineage>
</organism>
<comment type="caution">
    <text evidence="1">The sequence shown here is derived from an EMBL/GenBank/DDBJ whole genome shotgun (WGS) entry which is preliminary data.</text>
</comment>
<protein>
    <submittedName>
        <fullName evidence="1">Uncharacterized protein</fullName>
    </submittedName>
</protein>
<accession>A0ABV4B5V6</accession>
<dbReference type="Proteomes" id="UP001562178">
    <property type="component" value="Unassembled WGS sequence"/>
</dbReference>